<gene>
    <name evidence="1" type="ORF">GGR89_000116</name>
</gene>
<reference evidence="1 2" key="1">
    <citation type="submission" date="2020-03" db="EMBL/GenBank/DDBJ databases">
        <title>Genomic Encyclopedia of Type Strains, Phase IV (KMG-IV): sequencing the most valuable type-strain genomes for metagenomic binning, comparative biology and taxonomic classification.</title>
        <authorList>
            <person name="Goeker M."/>
        </authorList>
    </citation>
    <scope>NUCLEOTIDE SEQUENCE [LARGE SCALE GENOMIC DNA]</scope>
    <source>
        <strain evidence="1 2">DSM 7225</strain>
    </source>
</reference>
<dbReference type="Proteomes" id="UP000531251">
    <property type="component" value="Unassembled WGS sequence"/>
</dbReference>
<evidence type="ECO:0000313" key="2">
    <source>
        <dbReference type="Proteomes" id="UP000531251"/>
    </source>
</evidence>
<dbReference type="EMBL" id="JAATJB010000001">
    <property type="protein sequence ID" value="NJB95824.1"/>
    <property type="molecule type" value="Genomic_DNA"/>
</dbReference>
<dbReference type="RefSeq" id="WP_125974706.1">
    <property type="nucleotide sequence ID" value="NZ_BAAADY010000035.1"/>
</dbReference>
<evidence type="ECO:0000313" key="1">
    <source>
        <dbReference type="EMBL" id="NJB95824.1"/>
    </source>
</evidence>
<accession>A0A7X6BAF2</accession>
<sequence length="69" mass="7383">MLEQLKARAETTGRAAASDAAGRLAERVREAVPAVSVTVEGSAVTLAGRGLWRRWLADPALRWLGGLLR</sequence>
<keyword evidence="2" id="KW-1185">Reference proteome</keyword>
<dbReference type="AlphaFoldDB" id="A0A7X6BAF2"/>
<comment type="caution">
    <text evidence="1">The sequence shown here is derived from an EMBL/GenBank/DDBJ whole genome shotgun (WGS) entry which is preliminary data.</text>
</comment>
<protein>
    <submittedName>
        <fullName evidence="1">Uncharacterized protein</fullName>
    </submittedName>
</protein>
<organism evidence="1 2">
    <name type="scientific">Sphingomonas trueperi</name>
    <dbReference type="NCBI Taxonomy" id="53317"/>
    <lineage>
        <taxon>Bacteria</taxon>
        <taxon>Pseudomonadati</taxon>
        <taxon>Pseudomonadota</taxon>
        <taxon>Alphaproteobacteria</taxon>
        <taxon>Sphingomonadales</taxon>
        <taxon>Sphingomonadaceae</taxon>
        <taxon>Sphingomonas</taxon>
    </lineage>
</organism>
<proteinExistence type="predicted"/>
<name>A0A7X6BAF2_9SPHN</name>